<dbReference type="AlphaFoldDB" id="F0WAA1"/>
<reference evidence="1" key="1">
    <citation type="journal article" date="2011" name="PLoS Biol.">
        <title>Gene gain and loss during evolution of obligate parasitism in the white rust pathogen of Arabidopsis thaliana.</title>
        <authorList>
            <person name="Kemen E."/>
            <person name="Gardiner A."/>
            <person name="Schultz-Larsen T."/>
            <person name="Kemen A.C."/>
            <person name="Balmuth A.L."/>
            <person name="Robert-Seilaniantz A."/>
            <person name="Bailey K."/>
            <person name="Holub E."/>
            <person name="Studholme D.J."/>
            <person name="Maclean D."/>
            <person name="Jones J.D."/>
        </authorList>
    </citation>
    <scope>NUCLEOTIDE SEQUENCE</scope>
</reference>
<gene>
    <name evidence="1" type="primary">AlNc14C44G3630</name>
    <name evidence="1" type="ORF">ALNC14_042140</name>
</gene>
<protein>
    <submittedName>
        <fullName evidence="1">AlNc14C44G3630 protein</fullName>
    </submittedName>
</protein>
<sequence length="114" mass="12903">MDVDGGNNVFFVKVYDDNFRGSGSMMGGIMTVLVKSEHESDSYVQCDTLFDFHRHLGHLCYDTIIKMARDPTSGINLTNTKRESCLACARRKKPKTYKQTVTPAKTRQLMSSEE</sequence>
<organism evidence="1">
    <name type="scientific">Albugo laibachii Nc14</name>
    <dbReference type="NCBI Taxonomy" id="890382"/>
    <lineage>
        <taxon>Eukaryota</taxon>
        <taxon>Sar</taxon>
        <taxon>Stramenopiles</taxon>
        <taxon>Oomycota</taxon>
        <taxon>Peronosporomycetes</taxon>
        <taxon>Albuginales</taxon>
        <taxon>Albuginaceae</taxon>
        <taxon>Albugo</taxon>
    </lineage>
</organism>
<proteinExistence type="predicted"/>
<dbReference type="HOGENOM" id="CLU_2125695_0_0_1"/>
<evidence type="ECO:0000313" key="1">
    <source>
        <dbReference type="EMBL" id="CCA18071.1"/>
    </source>
</evidence>
<dbReference type="EMBL" id="FR824089">
    <property type="protein sequence ID" value="CCA18071.1"/>
    <property type="molecule type" value="Genomic_DNA"/>
</dbReference>
<name>F0WAA1_9STRA</name>
<accession>F0WAA1</accession>
<reference evidence="1" key="2">
    <citation type="submission" date="2011-02" db="EMBL/GenBank/DDBJ databases">
        <authorList>
            <person name="MacLean D."/>
        </authorList>
    </citation>
    <scope>NUCLEOTIDE SEQUENCE</scope>
</reference>